<dbReference type="Pfam" id="PF00579">
    <property type="entry name" value="tRNA-synt_1b"/>
    <property type="match status" value="1"/>
</dbReference>
<dbReference type="InterPro" id="IPR024109">
    <property type="entry name" value="Trp-tRNA-ligase_bac-type"/>
</dbReference>
<keyword evidence="3 8" id="KW-0547">Nucleotide-binding</keyword>
<dbReference type="AlphaFoldDB" id="A0A9E2BIJ5"/>
<dbReference type="InterPro" id="IPR014729">
    <property type="entry name" value="Rossmann-like_a/b/a_fold"/>
</dbReference>
<dbReference type="GO" id="GO:0005524">
    <property type="term" value="F:ATP binding"/>
    <property type="evidence" value="ECO:0007669"/>
    <property type="project" value="UniProtKB-UniRule"/>
</dbReference>
<name>A0A9E2BIJ5_PSYF1</name>
<reference evidence="10 11" key="1">
    <citation type="journal article" date="2021" name="bioRxiv">
        <title>Unique metabolic strategies in Hadean analogues reveal hints for primordial physiology.</title>
        <authorList>
            <person name="Nobu M.K."/>
            <person name="Nakai R."/>
            <person name="Tamazawa S."/>
            <person name="Mori H."/>
            <person name="Toyoda A."/>
            <person name="Ijiri A."/>
            <person name="Suzuki S."/>
            <person name="Kurokawa K."/>
            <person name="Kamagata Y."/>
            <person name="Tamaki H."/>
        </authorList>
    </citation>
    <scope>NUCLEOTIDE SEQUENCE [LARGE SCALE GENOMIC DNA]</scope>
    <source>
        <strain evidence="10">BS525</strain>
    </source>
</reference>
<feature type="binding site" evidence="8">
    <location>
        <position position="142"/>
    </location>
    <ligand>
        <name>L-tryptophan</name>
        <dbReference type="ChEBI" id="CHEBI:57912"/>
    </ligand>
</feature>
<evidence type="ECO:0000256" key="5">
    <source>
        <dbReference type="ARBA" id="ARBA00022917"/>
    </source>
</evidence>
<organism evidence="10 11">
    <name type="scientific">Psychracetigena formicireducens</name>
    <dbReference type="NCBI Taxonomy" id="2986056"/>
    <lineage>
        <taxon>Bacteria</taxon>
        <taxon>Bacillati</taxon>
        <taxon>Candidatus Lithacetigenota</taxon>
        <taxon>Candidatus Psychracetigena</taxon>
    </lineage>
</organism>
<feature type="binding site" evidence="8">
    <location>
        <begin position="13"/>
        <end position="15"/>
    </location>
    <ligand>
        <name>ATP</name>
        <dbReference type="ChEBI" id="CHEBI:30616"/>
    </ligand>
</feature>
<dbReference type="InterPro" id="IPR002306">
    <property type="entry name" value="Trp-tRNA-ligase"/>
</dbReference>
<dbReference type="PROSITE" id="PS00178">
    <property type="entry name" value="AA_TRNA_LIGASE_I"/>
    <property type="match status" value="1"/>
</dbReference>
<comment type="function">
    <text evidence="8">Catalyzes the attachment of tryptophan to tRNA(Trp).</text>
</comment>
<evidence type="ECO:0000256" key="4">
    <source>
        <dbReference type="ARBA" id="ARBA00022840"/>
    </source>
</evidence>
<keyword evidence="8" id="KW-0963">Cytoplasm</keyword>
<keyword evidence="2 8" id="KW-0436">Ligase</keyword>
<dbReference type="Proteomes" id="UP000811545">
    <property type="component" value="Unassembled WGS sequence"/>
</dbReference>
<dbReference type="GO" id="GO:0005829">
    <property type="term" value="C:cytosol"/>
    <property type="evidence" value="ECO:0007669"/>
    <property type="project" value="TreeGrafter"/>
</dbReference>
<comment type="subcellular location">
    <subcellularLocation>
        <location evidence="8">Cytoplasm</location>
    </subcellularLocation>
</comment>
<dbReference type="Gene3D" id="1.10.240.10">
    <property type="entry name" value="Tyrosyl-Transfer RNA Synthetase"/>
    <property type="match status" value="1"/>
</dbReference>
<dbReference type="HAMAP" id="MF_00140_B">
    <property type="entry name" value="Trp_tRNA_synth_B"/>
    <property type="match status" value="1"/>
</dbReference>
<dbReference type="NCBIfam" id="TIGR00233">
    <property type="entry name" value="trpS"/>
    <property type="match status" value="1"/>
</dbReference>
<comment type="subunit">
    <text evidence="8">Homodimer.</text>
</comment>
<dbReference type="EMBL" id="QLTW01000023">
    <property type="protein sequence ID" value="MBT9144790.1"/>
    <property type="molecule type" value="Genomic_DNA"/>
</dbReference>
<proteinExistence type="inferred from homology"/>
<sequence>MDTNKKRLLTGDRPTGRLHLGNYFGSIINRVKLQDQYACFFMIADLHMLTTDFDRTQDIKENILSIAIDWISSGINPEKSVFFIQSKVPAHSFMHLIFSMLVSVPRLERIPTLKDKVKESRFSDENAYSYGLLGYPVLQAADILAYKASVVPVGEDQISHVELTREIARRFNYTYGEVFPEPRAILSETSRVPGIDGINVKMSKSLNNEISLSHSFKEVRDRVMKMVTDPAKIRLTDRGHPQVCTVFSFYNILAAPELIDQVKYECENGQIGCVACKERLSELVNRLIEPIREKRFELERNPSGVWDILHEGTKNAIFTSNKTVSEMISKMKLNY</sequence>
<feature type="binding site" evidence="8">
    <location>
        <begin position="21"/>
        <end position="22"/>
    </location>
    <ligand>
        <name>ATP</name>
        <dbReference type="ChEBI" id="CHEBI:30616"/>
    </ligand>
</feature>
<feature type="binding site" evidence="8">
    <location>
        <begin position="154"/>
        <end position="156"/>
    </location>
    <ligand>
        <name>ATP</name>
        <dbReference type="ChEBI" id="CHEBI:30616"/>
    </ligand>
</feature>
<dbReference type="CDD" id="cd00806">
    <property type="entry name" value="TrpRS_core"/>
    <property type="match status" value="1"/>
</dbReference>
<dbReference type="GO" id="GO:0006436">
    <property type="term" value="P:tryptophanyl-tRNA aminoacylation"/>
    <property type="evidence" value="ECO:0007669"/>
    <property type="project" value="UniProtKB-UniRule"/>
</dbReference>
<dbReference type="FunFam" id="1.10.240.10:FF:000005">
    <property type="entry name" value="Tryptophan--tRNA ligase"/>
    <property type="match status" value="1"/>
</dbReference>
<evidence type="ECO:0000256" key="1">
    <source>
        <dbReference type="ARBA" id="ARBA00005594"/>
    </source>
</evidence>
<feature type="short sequence motif" description="'KMSKS' region" evidence="8">
    <location>
        <begin position="201"/>
        <end position="205"/>
    </location>
</feature>
<comment type="similarity">
    <text evidence="1 8 9">Belongs to the class-I aminoacyl-tRNA synthetase family.</text>
</comment>
<dbReference type="Gene3D" id="3.40.50.620">
    <property type="entry name" value="HUPs"/>
    <property type="match status" value="1"/>
</dbReference>
<feature type="short sequence motif" description="'HIGH' region" evidence="8">
    <location>
        <begin position="14"/>
        <end position="22"/>
    </location>
</feature>
<dbReference type="InterPro" id="IPR050203">
    <property type="entry name" value="Trp-tRNA_synthetase"/>
</dbReference>
<dbReference type="PANTHER" id="PTHR43766">
    <property type="entry name" value="TRYPTOPHAN--TRNA LIGASE, MITOCHONDRIAL"/>
    <property type="match status" value="1"/>
</dbReference>
<dbReference type="InterPro" id="IPR002305">
    <property type="entry name" value="aa-tRNA-synth_Ic"/>
</dbReference>
<dbReference type="PANTHER" id="PTHR43766:SF1">
    <property type="entry name" value="TRYPTOPHAN--TRNA LIGASE, MITOCHONDRIAL"/>
    <property type="match status" value="1"/>
</dbReference>
<keyword evidence="5 8" id="KW-0648">Protein biosynthesis</keyword>
<evidence type="ECO:0000313" key="10">
    <source>
        <dbReference type="EMBL" id="MBT9144790.1"/>
    </source>
</evidence>
<protein>
    <recommendedName>
        <fullName evidence="8">Tryptophan--tRNA ligase</fullName>
        <ecNumber evidence="8">6.1.1.2</ecNumber>
    </recommendedName>
    <alternativeName>
        <fullName evidence="8">Tryptophanyl-tRNA synthetase</fullName>
        <shortName evidence="8">TrpRS</shortName>
    </alternativeName>
</protein>
<gene>
    <name evidence="8 10" type="primary">trpS</name>
    <name evidence="10" type="ORF">DDT42_00641</name>
</gene>
<dbReference type="PRINTS" id="PR01039">
    <property type="entry name" value="TRNASYNTHTRP"/>
</dbReference>
<evidence type="ECO:0000256" key="6">
    <source>
        <dbReference type="ARBA" id="ARBA00023146"/>
    </source>
</evidence>
<dbReference type="InterPro" id="IPR001412">
    <property type="entry name" value="aa-tRNA-synth_I_CS"/>
</dbReference>
<feature type="binding site" evidence="8">
    <location>
        <position position="192"/>
    </location>
    <ligand>
        <name>ATP</name>
        <dbReference type="ChEBI" id="CHEBI:30616"/>
    </ligand>
</feature>
<dbReference type="GO" id="GO:0004830">
    <property type="term" value="F:tryptophan-tRNA ligase activity"/>
    <property type="evidence" value="ECO:0007669"/>
    <property type="project" value="UniProtKB-UniRule"/>
</dbReference>
<dbReference type="SUPFAM" id="SSF52374">
    <property type="entry name" value="Nucleotidylyl transferase"/>
    <property type="match status" value="1"/>
</dbReference>
<feature type="binding site" evidence="8">
    <location>
        <begin position="201"/>
        <end position="205"/>
    </location>
    <ligand>
        <name>ATP</name>
        <dbReference type="ChEBI" id="CHEBI:30616"/>
    </ligand>
</feature>
<comment type="caution">
    <text evidence="10">The sequence shown here is derived from an EMBL/GenBank/DDBJ whole genome shotgun (WGS) entry which is preliminary data.</text>
</comment>
<dbReference type="EC" id="6.1.1.2" evidence="8"/>
<evidence type="ECO:0000313" key="11">
    <source>
        <dbReference type="Proteomes" id="UP000811545"/>
    </source>
</evidence>
<evidence type="ECO:0000256" key="7">
    <source>
        <dbReference type="ARBA" id="ARBA00049929"/>
    </source>
</evidence>
<evidence type="ECO:0000256" key="8">
    <source>
        <dbReference type="HAMAP-Rule" id="MF_00140"/>
    </source>
</evidence>
<keyword evidence="6 8" id="KW-0030">Aminoacyl-tRNA synthetase</keyword>
<keyword evidence="4 8" id="KW-0067">ATP-binding</keyword>
<accession>A0A9E2BIJ5</accession>
<evidence type="ECO:0000256" key="9">
    <source>
        <dbReference type="RuleBase" id="RU363036"/>
    </source>
</evidence>
<comment type="catalytic activity">
    <reaction evidence="7 8">
        <text>tRNA(Trp) + L-tryptophan + ATP = L-tryptophyl-tRNA(Trp) + AMP + diphosphate + H(+)</text>
        <dbReference type="Rhea" id="RHEA:24080"/>
        <dbReference type="Rhea" id="RHEA-COMP:9671"/>
        <dbReference type="Rhea" id="RHEA-COMP:9705"/>
        <dbReference type="ChEBI" id="CHEBI:15378"/>
        <dbReference type="ChEBI" id="CHEBI:30616"/>
        <dbReference type="ChEBI" id="CHEBI:33019"/>
        <dbReference type="ChEBI" id="CHEBI:57912"/>
        <dbReference type="ChEBI" id="CHEBI:78442"/>
        <dbReference type="ChEBI" id="CHEBI:78535"/>
        <dbReference type="ChEBI" id="CHEBI:456215"/>
        <dbReference type="EC" id="6.1.1.2"/>
    </reaction>
</comment>
<evidence type="ECO:0000256" key="3">
    <source>
        <dbReference type="ARBA" id="ARBA00022741"/>
    </source>
</evidence>
<evidence type="ECO:0000256" key="2">
    <source>
        <dbReference type="ARBA" id="ARBA00022598"/>
    </source>
</evidence>